<dbReference type="EMBL" id="JABBYL010000040">
    <property type="protein sequence ID" value="NMO10472.1"/>
    <property type="molecule type" value="Genomic_DNA"/>
</dbReference>
<dbReference type="SUPFAM" id="SSF53697">
    <property type="entry name" value="SIS domain"/>
    <property type="match status" value="1"/>
</dbReference>
<organism evidence="3 4">
    <name type="scientific">Methanobacterium subterraneum</name>
    <dbReference type="NCBI Taxonomy" id="59277"/>
    <lineage>
        <taxon>Archaea</taxon>
        <taxon>Methanobacteriati</taxon>
        <taxon>Methanobacteriota</taxon>
        <taxon>Methanomada group</taxon>
        <taxon>Methanobacteria</taxon>
        <taxon>Methanobacteriales</taxon>
        <taxon>Methanobacteriaceae</taxon>
        <taxon>Methanobacterium</taxon>
    </lineage>
</organism>
<gene>
    <name evidence="3" type="primary">hxlB</name>
    <name evidence="3" type="ORF">HG719_11705</name>
</gene>
<dbReference type="InterPro" id="IPR017552">
    <property type="entry name" value="PHI/rmpB"/>
</dbReference>
<dbReference type="CDD" id="cd05005">
    <property type="entry name" value="SIS_PHI"/>
    <property type="match status" value="1"/>
</dbReference>
<dbReference type="GO" id="GO:0097367">
    <property type="term" value="F:carbohydrate derivative binding"/>
    <property type="evidence" value="ECO:0007669"/>
    <property type="project" value="InterPro"/>
</dbReference>
<evidence type="ECO:0000259" key="2">
    <source>
        <dbReference type="PROSITE" id="PS51464"/>
    </source>
</evidence>
<reference evidence="3 4" key="1">
    <citation type="submission" date="2020-04" db="EMBL/GenBank/DDBJ databases">
        <title>Draft genome of Methanobacterium subterraneum isolated from animal feces.</title>
        <authorList>
            <person name="Ouboter H.T."/>
            <person name="Berger S."/>
            <person name="Gungor E."/>
            <person name="Jetten M.S.M."/>
            <person name="Welte C.U."/>
        </authorList>
    </citation>
    <scope>NUCLEOTIDE SEQUENCE [LARGE SCALE GENOMIC DNA]</scope>
    <source>
        <strain evidence="3">HO_2020</strain>
    </source>
</reference>
<evidence type="ECO:0000313" key="3">
    <source>
        <dbReference type="EMBL" id="NMO10472.1"/>
    </source>
</evidence>
<proteinExistence type="inferred from homology"/>
<dbReference type="AlphaFoldDB" id="A0A7K4DPW0"/>
<dbReference type="PROSITE" id="PS51464">
    <property type="entry name" value="SIS"/>
    <property type="match status" value="1"/>
</dbReference>
<dbReference type="PANTHER" id="PTHR43443">
    <property type="entry name" value="3-HEXULOSE-6-PHOSPHATE ISOMERASE"/>
    <property type="match status" value="1"/>
</dbReference>
<dbReference type="InterPro" id="IPR001347">
    <property type="entry name" value="SIS_dom"/>
</dbReference>
<dbReference type="NCBIfam" id="TIGR03127">
    <property type="entry name" value="RuMP_HxlB"/>
    <property type="match status" value="1"/>
</dbReference>
<comment type="similarity">
    <text evidence="1">Belongs to the SIS family. PHI subfamily.</text>
</comment>
<dbReference type="Proteomes" id="UP000591058">
    <property type="component" value="Unassembled WGS sequence"/>
</dbReference>
<evidence type="ECO:0000256" key="1">
    <source>
        <dbReference type="ARBA" id="ARBA00009235"/>
    </source>
</evidence>
<dbReference type="RefSeq" id="WP_100906686.1">
    <property type="nucleotide sequence ID" value="NZ_CP017766.1"/>
</dbReference>
<dbReference type="OrthoDB" id="350569at2157"/>
<dbReference type="InterPro" id="IPR046348">
    <property type="entry name" value="SIS_dom_sf"/>
</dbReference>
<dbReference type="GeneID" id="35120565"/>
<name>A0A7K4DPW0_9EURY</name>
<dbReference type="Gene3D" id="3.40.50.10490">
    <property type="entry name" value="Glucose-6-phosphate isomerase like protein, domain 1"/>
    <property type="match status" value="1"/>
</dbReference>
<keyword evidence="3" id="KW-0413">Isomerase</keyword>
<dbReference type="Pfam" id="PF01380">
    <property type="entry name" value="SIS"/>
    <property type="match status" value="1"/>
</dbReference>
<dbReference type="GO" id="GO:0016853">
    <property type="term" value="F:isomerase activity"/>
    <property type="evidence" value="ECO:0007669"/>
    <property type="project" value="UniProtKB-KW"/>
</dbReference>
<evidence type="ECO:0000313" key="4">
    <source>
        <dbReference type="Proteomes" id="UP000591058"/>
    </source>
</evidence>
<sequence>MILNDAIEEIVDNVRSVSAELDPKNIKDMTSLLQTSQHVFVMGLGRSGLVARAFAMRLMHLGISVYVVGETTTPALTSDDCLLAISGSGETFSIISAANIAHKRGTKIIAVTSYVDSTLGEMADLVVHIKGRTKIDSEKNYITRQMNGKHQSLSPMGTLFEVTSLIFLDGLIAQLMVEMGKTEEDMKARHTVIE</sequence>
<protein>
    <submittedName>
        <fullName evidence="3">6-phospho-3-hexuloisomerase</fullName>
    </submittedName>
</protein>
<dbReference type="GO" id="GO:1901135">
    <property type="term" value="P:carbohydrate derivative metabolic process"/>
    <property type="evidence" value="ECO:0007669"/>
    <property type="project" value="InterPro"/>
</dbReference>
<feature type="domain" description="SIS" evidence="2">
    <location>
        <begin position="29"/>
        <end position="181"/>
    </location>
</feature>
<comment type="caution">
    <text evidence="3">The sequence shown here is derived from an EMBL/GenBank/DDBJ whole genome shotgun (WGS) entry which is preliminary data.</text>
</comment>
<dbReference type="PANTHER" id="PTHR43443:SF1">
    <property type="entry name" value="3-HEXULOSE-6-PHOSPHATE ISOMERASE"/>
    <property type="match status" value="1"/>
</dbReference>
<accession>A0A7K4DPW0</accession>